<proteinExistence type="predicted"/>
<reference evidence="1" key="1">
    <citation type="journal article" date="2021" name="Proc. Natl. Acad. Sci. U.S.A.">
        <title>A Catalog of Tens of Thousands of Viruses from Human Metagenomes Reveals Hidden Associations with Chronic Diseases.</title>
        <authorList>
            <person name="Tisza M.J."/>
            <person name="Buck C.B."/>
        </authorList>
    </citation>
    <scope>NUCLEOTIDE SEQUENCE</scope>
    <source>
        <strain evidence="1">CtBS918</strain>
    </source>
</reference>
<dbReference type="EMBL" id="BK059130">
    <property type="protein sequence ID" value="DAE32927.1"/>
    <property type="molecule type" value="Genomic_DNA"/>
</dbReference>
<evidence type="ECO:0000313" key="1">
    <source>
        <dbReference type="EMBL" id="DAE32927.1"/>
    </source>
</evidence>
<name>A0A8S5RNM0_9VIRU</name>
<sequence length="291" mass="34910">MKGSDNTENNKSPLVPKVEIKIPTHNVKVPKEIILQNTYPEHRISALFYLNYNQTWDGMVNYSPIYMIQWSGYQTNWNRHKNRESIYDKFFKSMQCLFSNGYIIDFDETKYIQNMFQSSMLNIEKLIPEQNYGIIYDFEFETIMKYESAYKPLNKSILLLVFSYIKAFMWNRFSSISGHSEKTKKSKPEIFHSQFEIMSQFIGIKPKMISKATEILEQMGLIITHRMPRYQDSDGNWHTDDIIYVIPYKIIYQNKIFYICSKEEYDPKKELENGIMYLRNMKHISKKFYQD</sequence>
<organism evidence="1">
    <name type="scientific">virus sp. ctBS918</name>
    <dbReference type="NCBI Taxonomy" id="2825807"/>
    <lineage>
        <taxon>Viruses</taxon>
    </lineage>
</organism>
<accession>A0A8S5RNM0</accession>
<protein>
    <submittedName>
        <fullName evidence="1">Uncharacterized protein</fullName>
    </submittedName>
</protein>